<dbReference type="SUPFAM" id="SSF52540">
    <property type="entry name" value="P-loop containing nucleoside triphosphate hydrolases"/>
    <property type="match status" value="1"/>
</dbReference>
<comment type="caution">
    <text evidence="11">The sequence shown here is derived from an EMBL/GenBank/DDBJ whole genome shotgun (WGS) entry which is preliminary data.</text>
</comment>
<dbReference type="InterPro" id="IPR006310">
    <property type="entry name" value="DinG"/>
</dbReference>
<dbReference type="Proteomes" id="UP000682134">
    <property type="component" value="Unassembled WGS sequence"/>
</dbReference>
<dbReference type="Pfam" id="PF00270">
    <property type="entry name" value="DEAD"/>
    <property type="match status" value="1"/>
</dbReference>
<dbReference type="EMBL" id="JAGIYQ010000002">
    <property type="protein sequence ID" value="MBP0724185.1"/>
    <property type="molecule type" value="Genomic_DNA"/>
</dbReference>
<dbReference type="GO" id="GO:0006260">
    <property type="term" value="P:DNA replication"/>
    <property type="evidence" value="ECO:0007669"/>
    <property type="project" value="InterPro"/>
</dbReference>
<dbReference type="NCBIfam" id="NF005981">
    <property type="entry name" value="PRK08074.1"/>
    <property type="match status" value="1"/>
</dbReference>
<evidence type="ECO:0000256" key="9">
    <source>
        <dbReference type="RuleBase" id="RU364106"/>
    </source>
</evidence>
<comment type="similarity">
    <text evidence="8 9">Belongs to the helicase family. DinG subfamily. Type 2 sub-subfamily.</text>
</comment>
<dbReference type="InterPro" id="IPR045028">
    <property type="entry name" value="DinG/Rad3-like"/>
</dbReference>
<dbReference type="PANTHER" id="PTHR11472">
    <property type="entry name" value="DNA REPAIR DEAD HELICASE RAD3/XP-D SUBFAMILY MEMBER"/>
    <property type="match status" value="1"/>
</dbReference>
<dbReference type="GO" id="GO:0008408">
    <property type="term" value="F:3'-5' exonuclease activity"/>
    <property type="evidence" value="ECO:0007669"/>
    <property type="project" value="UniProtKB-UniRule"/>
</dbReference>
<dbReference type="SMART" id="SM00479">
    <property type="entry name" value="EXOIII"/>
    <property type="match status" value="1"/>
</dbReference>
<dbReference type="PANTHER" id="PTHR11472:SF34">
    <property type="entry name" value="REGULATOR OF TELOMERE ELONGATION HELICASE 1"/>
    <property type="match status" value="1"/>
</dbReference>
<keyword evidence="11" id="KW-0347">Helicase</keyword>
<dbReference type="InterPro" id="IPR014001">
    <property type="entry name" value="Helicase_ATP-bd"/>
</dbReference>
<dbReference type="SMART" id="SM00491">
    <property type="entry name" value="HELICc2"/>
    <property type="match status" value="1"/>
</dbReference>
<comment type="catalytic activity">
    <reaction evidence="7">
        <text>ATP + H2O = ADP + phosphate + H(+)</text>
        <dbReference type="Rhea" id="RHEA:13065"/>
        <dbReference type="ChEBI" id="CHEBI:15377"/>
        <dbReference type="ChEBI" id="CHEBI:15378"/>
        <dbReference type="ChEBI" id="CHEBI:30616"/>
        <dbReference type="ChEBI" id="CHEBI:43474"/>
        <dbReference type="ChEBI" id="CHEBI:456216"/>
        <dbReference type="EC" id="5.6.2.3"/>
    </reaction>
</comment>
<evidence type="ECO:0000256" key="2">
    <source>
        <dbReference type="ARBA" id="ARBA00022722"/>
    </source>
</evidence>
<name>A0A940NMD0_9BACI</name>
<dbReference type="AlphaFoldDB" id="A0A940NMD0"/>
<dbReference type="InterPro" id="IPR006555">
    <property type="entry name" value="ATP-dep_Helicase_C"/>
</dbReference>
<feature type="binding site" evidence="8">
    <location>
        <begin position="283"/>
        <end position="290"/>
    </location>
    <ligand>
        <name>ATP</name>
        <dbReference type="ChEBI" id="CHEBI:30616"/>
    </ligand>
</feature>
<reference evidence="11" key="1">
    <citation type="submission" date="2021-04" db="EMBL/GenBank/DDBJ databases">
        <title>Genome seq and assembly of Bacillus sp.</title>
        <authorList>
            <person name="Chhetri G."/>
        </authorList>
    </citation>
    <scope>NUCLEOTIDE SEQUENCE</scope>
    <source>
        <strain evidence="11">RG28</strain>
    </source>
</reference>
<keyword evidence="3 8" id="KW-0547">Nucleotide-binding</keyword>
<dbReference type="InterPro" id="IPR006054">
    <property type="entry name" value="DnaQ"/>
</dbReference>
<dbReference type="InterPro" id="IPR014013">
    <property type="entry name" value="Helic_SF1/SF2_ATP-bd_DinG/Rad3"/>
</dbReference>
<keyword evidence="2 8" id="KW-0540">Nuclease</keyword>
<dbReference type="InterPro" id="IPR013520">
    <property type="entry name" value="Ribonucl_H"/>
</dbReference>
<keyword evidence="6 8" id="KW-0067">ATP-binding</keyword>
<dbReference type="InterPro" id="IPR012337">
    <property type="entry name" value="RNaseH-like_sf"/>
</dbReference>
<dbReference type="NCBIfam" id="TIGR00573">
    <property type="entry name" value="dnaq"/>
    <property type="match status" value="1"/>
</dbReference>
<gene>
    <name evidence="8 9 11" type="primary">dinG</name>
    <name evidence="11" type="ORF">J5Y03_03185</name>
</gene>
<evidence type="ECO:0000313" key="12">
    <source>
        <dbReference type="Proteomes" id="UP000682134"/>
    </source>
</evidence>
<evidence type="ECO:0000256" key="1">
    <source>
        <dbReference type="ARBA" id="ARBA00001966"/>
    </source>
</evidence>
<dbReference type="Pfam" id="PF00929">
    <property type="entry name" value="RNase_T"/>
    <property type="match status" value="1"/>
</dbReference>
<keyword evidence="4 8" id="KW-0378">Hydrolase</keyword>
<feature type="domain" description="Helicase ATP-binding" evidence="10">
    <location>
        <begin position="248"/>
        <end position="527"/>
    </location>
</feature>
<dbReference type="InterPro" id="IPR027417">
    <property type="entry name" value="P-loop_NTPase"/>
</dbReference>
<dbReference type="HAMAP" id="MF_02206">
    <property type="entry name" value="DinG_exonucl"/>
    <property type="match status" value="1"/>
</dbReference>
<evidence type="ECO:0000256" key="8">
    <source>
        <dbReference type="HAMAP-Rule" id="MF_02206"/>
    </source>
</evidence>
<evidence type="ECO:0000256" key="3">
    <source>
        <dbReference type="ARBA" id="ARBA00022741"/>
    </source>
</evidence>
<dbReference type="RefSeq" id="WP_209402465.1">
    <property type="nucleotide sequence ID" value="NZ_JAGIYQ010000002.1"/>
</dbReference>
<keyword evidence="5 8" id="KW-0269">Exonuclease</keyword>
<dbReference type="Gene3D" id="3.30.420.10">
    <property type="entry name" value="Ribonuclease H-like superfamily/Ribonuclease H"/>
    <property type="match status" value="1"/>
</dbReference>
<protein>
    <recommendedName>
        <fullName evidence="8 9">3'-5' exonuclease DinG</fullName>
        <ecNumber evidence="8 9">3.1.-.-</ecNumber>
    </recommendedName>
</protein>
<keyword evidence="12" id="KW-1185">Reference proteome</keyword>
<dbReference type="InterPro" id="IPR011545">
    <property type="entry name" value="DEAD/DEAH_box_helicase_dom"/>
</dbReference>
<dbReference type="EC" id="3.1.-.-" evidence="8 9"/>
<dbReference type="GO" id="GO:0016818">
    <property type="term" value="F:hydrolase activity, acting on acid anhydrides, in phosphorus-containing anhydrides"/>
    <property type="evidence" value="ECO:0007669"/>
    <property type="project" value="InterPro"/>
</dbReference>
<dbReference type="Gene3D" id="3.40.50.300">
    <property type="entry name" value="P-loop containing nucleotide triphosphate hydrolases"/>
    <property type="match status" value="2"/>
</dbReference>
<dbReference type="NCBIfam" id="TIGR01407">
    <property type="entry name" value="dinG_rel"/>
    <property type="match status" value="1"/>
</dbReference>
<comment type="function">
    <text evidence="8 9">3'-5' exonuclease.</text>
</comment>
<evidence type="ECO:0000259" key="10">
    <source>
        <dbReference type="PROSITE" id="PS51193"/>
    </source>
</evidence>
<dbReference type="InterPro" id="IPR036397">
    <property type="entry name" value="RNaseH_sf"/>
</dbReference>
<dbReference type="CDD" id="cd06127">
    <property type="entry name" value="DEDDh"/>
    <property type="match status" value="1"/>
</dbReference>
<dbReference type="SMART" id="SM00487">
    <property type="entry name" value="DEXDc"/>
    <property type="match status" value="1"/>
</dbReference>
<dbReference type="GO" id="GO:0005524">
    <property type="term" value="F:ATP binding"/>
    <property type="evidence" value="ECO:0007669"/>
    <property type="project" value="UniProtKB-UniRule"/>
</dbReference>
<comment type="cofactor">
    <cofactor evidence="1">
        <name>[4Fe-4S] cluster</name>
        <dbReference type="ChEBI" id="CHEBI:49883"/>
    </cofactor>
</comment>
<accession>A0A940NMD0</accession>
<evidence type="ECO:0000256" key="6">
    <source>
        <dbReference type="ARBA" id="ARBA00022840"/>
    </source>
</evidence>
<evidence type="ECO:0000256" key="5">
    <source>
        <dbReference type="ARBA" id="ARBA00022839"/>
    </source>
</evidence>
<evidence type="ECO:0000256" key="4">
    <source>
        <dbReference type="ARBA" id="ARBA00022801"/>
    </source>
</evidence>
<dbReference type="GO" id="GO:0003887">
    <property type="term" value="F:DNA-directed DNA polymerase activity"/>
    <property type="evidence" value="ECO:0007669"/>
    <property type="project" value="InterPro"/>
</dbReference>
<sequence>MKRFVVVDLETTGNHFKSRDKIIQIAALVIENGEVIEQLSTFLNPKIPIPKFITELTGIDSEMVQHAPLFEQIADELHTLFDDAIFVAHNVMFDLSFLQEEFERIGKPKLNTLSLDTVELTRILFPTLNSYKLSDLSSTFKIEHTNPHQADSDAEVTAELLGILLKKLHSLPYATLKHLYTISKQLKSDLHFYIGNLLDEKSLMMTSERDDIIEYRGIAIRNEKFHLPQEDENFNDIHTFLVEDFDEQMDALVEFYHPRNEQKQYITDVYTSLTNDQFLIAEAGTGIGKTIGYLLPSAYFSKQKNKQICISTSTIALQNQLIQNQLPLLRKLVPFQLRVASIQSKRHYICLQKFEHILREDDDNYDLALTKAMISVWLTETTTGVLDEVSLPSGGYQLWNRIGCDDDSENRRGNPWYSKCFYQKAKNDLLLADLVITNHAYLLSTIQKHENTLQSVEHFIIDEAHLFEEVAGRTFGSSYSCIKYNQLLSRLNTTDSVDLINKLYHNVQNNNVKQNWWKKTDYYVRELKFESDELFRLIKDFILINQRDDNKDNIRYSLAINHKLKKYSKWQVLKDSFDRFEMISNNFNKHCEEFIIKQETDQMSAYIASMINEFKMIVNELFQMKNELKEILFEENEEFVSWMETEAKGSFHSTFLYCERVKNQEMLKEFLFDKAKSILCTSATLSIQNSFDFFKNELGLTDYHLVEKIYSTPSEFKEGVTVLIPTDLEGIKELTQEEYAKQTGDYIFKIASKVNGRTLVLFTAYDLLKKTYEEVKMHQTEDQSLNLIGQGFSQGGKQRLIKQFLQTKQSILFGTNTFWEGIDLPNDELDCVIIVRLPFTSPEKPMYVAKSRLLKNEGKNSFAELALPLAIMKFKQGYGRLIRNEKDRGYFVILDNRITNSTYGSKFIEVLPNQKIITDCLENLLDKID</sequence>
<proteinExistence type="inferred from homology"/>
<dbReference type="PROSITE" id="PS51193">
    <property type="entry name" value="HELICASE_ATP_BIND_2"/>
    <property type="match status" value="1"/>
</dbReference>
<dbReference type="SUPFAM" id="SSF53098">
    <property type="entry name" value="Ribonuclease H-like"/>
    <property type="match status" value="1"/>
</dbReference>
<dbReference type="GO" id="GO:0043139">
    <property type="term" value="F:5'-3' DNA helicase activity"/>
    <property type="evidence" value="ECO:0007669"/>
    <property type="project" value="UniProtKB-EC"/>
</dbReference>
<feature type="short sequence motif" description="DEAH box" evidence="8">
    <location>
        <begin position="462"/>
        <end position="465"/>
    </location>
</feature>
<dbReference type="GO" id="GO:0003677">
    <property type="term" value="F:DNA binding"/>
    <property type="evidence" value="ECO:0007669"/>
    <property type="project" value="InterPro"/>
</dbReference>
<dbReference type="Pfam" id="PF13307">
    <property type="entry name" value="Helicase_C_2"/>
    <property type="match status" value="1"/>
</dbReference>
<evidence type="ECO:0000313" key="11">
    <source>
        <dbReference type="EMBL" id="MBP0724185.1"/>
    </source>
</evidence>
<dbReference type="FunFam" id="3.30.420.10:FF:000045">
    <property type="entry name" value="3'-5' exonuclease DinG"/>
    <property type="match status" value="1"/>
</dbReference>
<organism evidence="11 12">
    <name type="scientific">Gottfriedia endophytica</name>
    <dbReference type="NCBI Taxonomy" id="2820819"/>
    <lineage>
        <taxon>Bacteria</taxon>
        <taxon>Bacillati</taxon>
        <taxon>Bacillota</taxon>
        <taxon>Bacilli</taxon>
        <taxon>Bacillales</taxon>
        <taxon>Bacillaceae</taxon>
        <taxon>Gottfriedia</taxon>
    </lineage>
</organism>
<evidence type="ECO:0000256" key="7">
    <source>
        <dbReference type="ARBA" id="ARBA00048954"/>
    </source>
</evidence>